<dbReference type="eggNOG" id="COG0537">
    <property type="taxonomic scope" value="Bacteria"/>
</dbReference>
<dbReference type="PATRIC" id="fig|1423755.3.peg.119"/>
<dbReference type="Gene3D" id="3.30.428.10">
    <property type="entry name" value="HIT-like"/>
    <property type="match status" value="1"/>
</dbReference>
<feature type="active site" description="Tele-AMP-histidine intermediate" evidence="1">
    <location>
        <position position="100"/>
    </location>
</feature>
<evidence type="ECO:0000259" key="4">
    <source>
        <dbReference type="PROSITE" id="PS51084"/>
    </source>
</evidence>
<dbReference type="RefSeq" id="WP_025022341.1">
    <property type="nucleotide sequence ID" value="NZ_AZGD01000050.1"/>
</dbReference>
<proteinExistence type="predicted"/>
<dbReference type="InterPro" id="IPR011146">
    <property type="entry name" value="HIT-like"/>
</dbReference>
<dbReference type="FunFam" id="3.30.428.10:FF:000014">
    <property type="entry name" value="Putative histidine triad (HIT) protein"/>
    <property type="match status" value="1"/>
</dbReference>
<dbReference type="Proteomes" id="UP000051054">
    <property type="component" value="Unassembled WGS sequence"/>
</dbReference>
<dbReference type="PANTHER" id="PTHR46648:SF1">
    <property type="entry name" value="ADENOSINE 5'-MONOPHOSPHORAMIDASE HNT1"/>
    <property type="match status" value="1"/>
</dbReference>
<dbReference type="InterPro" id="IPR039384">
    <property type="entry name" value="HINT"/>
</dbReference>
<evidence type="ECO:0000256" key="3">
    <source>
        <dbReference type="PROSITE-ProRule" id="PRU00464"/>
    </source>
</evidence>
<dbReference type="STRING" id="1423755.FC40_GL000108"/>
<feature type="domain" description="HIT" evidence="4">
    <location>
        <begin position="5"/>
        <end position="113"/>
    </location>
</feature>
<dbReference type="SUPFAM" id="SSF54197">
    <property type="entry name" value="HIT-like"/>
    <property type="match status" value="1"/>
</dbReference>
<dbReference type="GO" id="GO:0016787">
    <property type="term" value="F:hydrolase activity"/>
    <property type="evidence" value="ECO:0007669"/>
    <property type="project" value="UniProtKB-KW"/>
</dbReference>
<sequence length="142" mass="15968">MTDCIFCKIIAGEIPSTTIYEDEKVKAFLDISQATKGHTLVIPKKHIANIFEYDEKLAADVFARIPKIARAIKASDPKIQGMNIVNNNGEVAYQTVFHSHIHLIPRYNNEDGFSMTFQDNTEKNTPESLQEIGANISEKIED</sequence>
<evidence type="ECO:0000313" key="5">
    <source>
        <dbReference type="EMBL" id="KRM19422.1"/>
    </source>
</evidence>
<dbReference type="InterPro" id="IPR001310">
    <property type="entry name" value="Histidine_triad_HIT"/>
</dbReference>
<reference evidence="5 6" key="1">
    <citation type="journal article" date="2015" name="Genome Announc.">
        <title>Expanding the biotechnology potential of lactobacilli through comparative genomics of 213 strains and associated genera.</title>
        <authorList>
            <person name="Sun Z."/>
            <person name="Harris H.M."/>
            <person name="McCann A."/>
            <person name="Guo C."/>
            <person name="Argimon S."/>
            <person name="Zhang W."/>
            <person name="Yang X."/>
            <person name="Jeffery I.B."/>
            <person name="Cooney J.C."/>
            <person name="Kagawa T.F."/>
            <person name="Liu W."/>
            <person name="Song Y."/>
            <person name="Salvetti E."/>
            <person name="Wrobel A."/>
            <person name="Rasinkangas P."/>
            <person name="Parkhill J."/>
            <person name="Rea M.C."/>
            <person name="O'Sullivan O."/>
            <person name="Ritari J."/>
            <person name="Douillard F.P."/>
            <person name="Paul Ross R."/>
            <person name="Yang R."/>
            <person name="Briner A.E."/>
            <person name="Felis G.E."/>
            <person name="de Vos W.M."/>
            <person name="Barrangou R."/>
            <person name="Klaenhammer T.R."/>
            <person name="Caufield P.W."/>
            <person name="Cui Y."/>
            <person name="Zhang H."/>
            <person name="O'Toole P.W."/>
        </authorList>
    </citation>
    <scope>NUCLEOTIDE SEQUENCE [LARGE SCALE GENOMIC DNA]</scope>
    <source>
        <strain evidence="5 6">DSM 18933</strain>
    </source>
</reference>
<dbReference type="PROSITE" id="PS51084">
    <property type="entry name" value="HIT_2"/>
    <property type="match status" value="1"/>
</dbReference>
<feature type="short sequence motif" description="Histidine triad motif" evidence="2 3">
    <location>
        <begin position="98"/>
        <end position="102"/>
    </location>
</feature>
<protein>
    <submittedName>
        <fullName evidence="5">Diadenosine polyphosphate hydrolase</fullName>
    </submittedName>
</protein>
<evidence type="ECO:0000256" key="1">
    <source>
        <dbReference type="PIRSR" id="PIRSR601310-1"/>
    </source>
</evidence>
<name>A0A0R1WNT9_9LACO</name>
<evidence type="ECO:0000256" key="2">
    <source>
        <dbReference type="PIRSR" id="PIRSR601310-3"/>
    </source>
</evidence>
<dbReference type="CDD" id="cd01277">
    <property type="entry name" value="HINT_subgroup"/>
    <property type="match status" value="1"/>
</dbReference>
<comment type="caution">
    <text evidence="5">The sequence shown here is derived from an EMBL/GenBank/DDBJ whole genome shotgun (WGS) entry which is preliminary data.</text>
</comment>
<dbReference type="PANTHER" id="PTHR46648">
    <property type="entry name" value="HIT FAMILY PROTEIN 1"/>
    <property type="match status" value="1"/>
</dbReference>
<dbReference type="InterPro" id="IPR036265">
    <property type="entry name" value="HIT-like_sf"/>
</dbReference>
<keyword evidence="5" id="KW-0378">Hydrolase</keyword>
<dbReference type="GO" id="GO:0009117">
    <property type="term" value="P:nucleotide metabolic process"/>
    <property type="evidence" value="ECO:0007669"/>
    <property type="project" value="TreeGrafter"/>
</dbReference>
<evidence type="ECO:0000313" key="6">
    <source>
        <dbReference type="Proteomes" id="UP000051054"/>
    </source>
</evidence>
<dbReference type="Pfam" id="PF01230">
    <property type="entry name" value="HIT"/>
    <property type="match status" value="1"/>
</dbReference>
<accession>A0A0R1WNT9</accession>
<dbReference type="OrthoDB" id="9784774at2"/>
<dbReference type="EMBL" id="AZGD01000050">
    <property type="protein sequence ID" value="KRM19422.1"/>
    <property type="molecule type" value="Genomic_DNA"/>
</dbReference>
<keyword evidence="6" id="KW-1185">Reference proteome</keyword>
<organism evidence="5 6">
    <name type="scientific">Ligilactobacillus hayakitensis DSM 18933 = JCM 14209</name>
    <dbReference type="NCBI Taxonomy" id="1423755"/>
    <lineage>
        <taxon>Bacteria</taxon>
        <taxon>Bacillati</taxon>
        <taxon>Bacillota</taxon>
        <taxon>Bacilli</taxon>
        <taxon>Lactobacillales</taxon>
        <taxon>Lactobacillaceae</taxon>
        <taxon>Ligilactobacillus</taxon>
    </lineage>
</organism>
<dbReference type="PROSITE" id="PS00892">
    <property type="entry name" value="HIT_1"/>
    <property type="match status" value="1"/>
</dbReference>
<dbReference type="AlphaFoldDB" id="A0A0R1WNT9"/>
<gene>
    <name evidence="5" type="ORF">FC40_GL000108</name>
</gene>
<dbReference type="PRINTS" id="PR00332">
    <property type="entry name" value="HISTRIAD"/>
</dbReference>
<dbReference type="InterPro" id="IPR019808">
    <property type="entry name" value="Histidine_triad_CS"/>
</dbReference>